<dbReference type="RefSeq" id="WP_068204375.1">
    <property type="nucleotide sequence ID" value="NZ_CP014209.1"/>
</dbReference>
<keyword evidence="4" id="KW-1185">Reference proteome</keyword>
<dbReference type="Proteomes" id="UP000076794">
    <property type="component" value="Chromosome"/>
</dbReference>
<sequence>MAATVTVLCAVQGPAETDVVLALGAPGAGTTVTRRCGDLAELLAAAAAGTGTVAVVSAELPGLDRDVVARLHAAGTRVVALADDGPLERVLALGVEAVVAGAADPRLLDAVRDTAPIRDPLATAEHDLSELTSPTGPVRRGRVVAVWGPVGAPGRTTTAVELAAELAGLGGAGPRRRRRAGRSAGAAEGPVLLVDADTYGACLAARLGLLDDAPGLAAAARVAARGELDAVTLARLAPVVAGRLRVLTGITRAARWPELSASAVEAVLDTARRVADWTVVDCGPLVEADELLMYDTHAPQRNGATLAALEAADVVVVVGSADPIGVQRLVRALEDLGDVPVPVTPERVVVANRVRASAVGPDPARAVAEALARYAGVERLHTVPDDPAALDACVLAGRTLAEQVPSSSVRAGFAGLAATLRETAGVPAA</sequence>
<proteinExistence type="predicted"/>
<dbReference type="Gene3D" id="3.40.50.300">
    <property type="entry name" value="P-loop containing nucleotide triphosphate hydrolases"/>
    <property type="match status" value="1"/>
</dbReference>
<dbReference type="KEGG" id="ido:I598_3384"/>
<keyword evidence="1" id="KW-0547">Nucleotide-binding</keyword>
<evidence type="ECO:0000256" key="2">
    <source>
        <dbReference type="ARBA" id="ARBA00022840"/>
    </source>
</evidence>
<evidence type="ECO:0000256" key="1">
    <source>
        <dbReference type="ARBA" id="ARBA00022741"/>
    </source>
</evidence>
<gene>
    <name evidence="3" type="ORF">I598_3384</name>
</gene>
<dbReference type="InterPro" id="IPR027417">
    <property type="entry name" value="P-loop_NTPase"/>
</dbReference>
<reference evidence="3 4" key="1">
    <citation type="submission" date="2016-01" db="EMBL/GenBank/DDBJ databases">
        <title>Complete genome sequence of a soil Actinobacterium, Isoptericola dokdonensis DS-3.</title>
        <authorList>
            <person name="Kwon S.-K."/>
            <person name="Kim J.F."/>
        </authorList>
    </citation>
    <scope>NUCLEOTIDE SEQUENCE [LARGE SCALE GENOMIC DNA]</scope>
    <source>
        <strain evidence="3 4">DS-3</strain>
    </source>
</reference>
<dbReference type="SUPFAM" id="SSF52540">
    <property type="entry name" value="P-loop containing nucleoside triphosphate hydrolases"/>
    <property type="match status" value="1"/>
</dbReference>
<dbReference type="GO" id="GO:0009898">
    <property type="term" value="C:cytoplasmic side of plasma membrane"/>
    <property type="evidence" value="ECO:0007669"/>
    <property type="project" value="TreeGrafter"/>
</dbReference>
<dbReference type="EMBL" id="CP014209">
    <property type="protein sequence ID" value="ANC32893.1"/>
    <property type="molecule type" value="Genomic_DNA"/>
</dbReference>
<organism evidence="3 4">
    <name type="scientific">Isoptericola dokdonensis DS-3</name>
    <dbReference type="NCBI Taxonomy" id="1300344"/>
    <lineage>
        <taxon>Bacteria</taxon>
        <taxon>Bacillati</taxon>
        <taxon>Actinomycetota</taxon>
        <taxon>Actinomycetes</taxon>
        <taxon>Micrococcales</taxon>
        <taxon>Promicromonosporaceae</taxon>
        <taxon>Isoptericola</taxon>
    </lineage>
</organism>
<name>A0A161I1A0_9MICO</name>
<keyword evidence="2" id="KW-0067">ATP-binding</keyword>
<dbReference type="OrthoDB" id="3217709at2"/>
<dbReference type="PANTHER" id="PTHR43384">
    <property type="entry name" value="SEPTUM SITE-DETERMINING PROTEIN MIND HOMOLOG, CHLOROPLASTIC-RELATED"/>
    <property type="match status" value="1"/>
</dbReference>
<dbReference type="GO" id="GO:0051782">
    <property type="term" value="P:negative regulation of cell division"/>
    <property type="evidence" value="ECO:0007669"/>
    <property type="project" value="TreeGrafter"/>
</dbReference>
<accession>A0A161I1A0</accession>
<dbReference type="PATRIC" id="fig|1300344.3.peg.3407"/>
<dbReference type="STRING" id="1300344.I598_3384"/>
<dbReference type="AlphaFoldDB" id="A0A161I1A0"/>
<dbReference type="GO" id="GO:0005524">
    <property type="term" value="F:ATP binding"/>
    <property type="evidence" value="ECO:0007669"/>
    <property type="project" value="UniProtKB-KW"/>
</dbReference>
<evidence type="ECO:0008006" key="5">
    <source>
        <dbReference type="Google" id="ProtNLM"/>
    </source>
</evidence>
<evidence type="ECO:0000313" key="4">
    <source>
        <dbReference type="Proteomes" id="UP000076794"/>
    </source>
</evidence>
<evidence type="ECO:0000313" key="3">
    <source>
        <dbReference type="EMBL" id="ANC32893.1"/>
    </source>
</evidence>
<dbReference type="PANTHER" id="PTHR43384:SF6">
    <property type="entry name" value="SEPTUM SITE-DETERMINING PROTEIN MIND HOMOLOG, CHLOROPLASTIC"/>
    <property type="match status" value="1"/>
</dbReference>
<protein>
    <recommendedName>
        <fullName evidence="5">CobQ/CobB/MinD/ParA nucleotide binding domain protein</fullName>
    </recommendedName>
</protein>
<dbReference type="InterPro" id="IPR050625">
    <property type="entry name" value="ParA/MinD_ATPase"/>
</dbReference>
<dbReference type="GO" id="GO:0016887">
    <property type="term" value="F:ATP hydrolysis activity"/>
    <property type="evidence" value="ECO:0007669"/>
    <property type="project" value="TreeGrafter"/>
</dbReference>
<dbReference type="GO" id="GO:0005829">
    <property type="term" value="C:cytosol"/>
    <property type="evidence" value="ECO:0007669"/>
    <property type="project" value="TreeGrafter"/>
</dbReference>